<keyword evidence="3" id="KW-1185">Reference proteome</keyword>
<dbReference type="Proteomes" id="UP001054945">
    <property type="component" value="Unassembled WGS sequence"/>
</dbReference>
<feature type="region of interest" description="Disordered" evidence="1">
    <location>
        <begin position="264"/>
        <end position="310"/>
    </location>
</feature>
<proteinExistence type="predicted"/>
<feature type="region of interest" description="Disordered" evidence="1">
    <location>
        <begin position="76"/>
        <end position="103"/>
    </location>
</feature>
<accession>A0AAV4R2B5</accession>
<organism evidence="2 3">
    <name type="scientific">Caerostris extrusa</name>
    <name type="common">Bark spider</name>
    <name type="synonym">Caerostris bankana</name>
    <dbReference type="NCBI Taxonomy" id="172846"/>
    <lineage>
        <taxon>Eukaryota</taxon>
        <taxon>Metazoa</taxon>
        <taxon>Ecdysozoa</taxon>
        <taxon>Arthropoda</taxon>
        <taxon>Chelicerata</taxon>
        <taxon>Arachnida</taxon>
        <taxon>Araneae</taxon>
        <taxon>Araneomorphae</taxon>
        <taxon>Entelegynae</taxon>
        <taxon>Araneoidea</taxon>
        <taxon>Araneidae</taxon>
        <taxon>Caerostris</taxon>
    </lineage>
</organism>
<evidence type="ECO:0000313" key="3">
    <source>
        <dbReference type="Proteomes" id="UP001054945"/>
    </source>
</evidence>
<feature type="compositionally biased region" description="Basic residues" evidence="1">
    <location>
        <begin position="300"/>
        <end position="310"/>
    </location>
</feature>
<sequence>MALVFGWEVDGRWDDMMESRDSVDLMKRRILRSKYKNSAAKMPEREGRCNLRDEFTNLSEPSIEVKLMKQRCSSFGLQEQSSTEANSKEESQPPQIAASETVETPAWNDLSILNLTDTEESGPLEASGELSKASKGEFFVGDGKDQSLAHAKDISSEFNNSSSSKCSSKNSLKLACRNLSGGIFEDCSTYNITVPEMSPEVQSYRGNEIFTNSIAGSYCGSLSAESAISDDSYAKSFSDSVATEDSPDDQTSLGDTFFTHYTSDDQEKALPNESHSSQVTRKSSTAENDARRSSQSSFRKTVKRLKQKQQKITKRKWLTWKIPMVVRKSARECVKETGRACPKILLCIRVPNATSLTKSLQKRRATGCACTAISGHLWNRSF</sequence>
<dbReference type="AlphaFoldDB" id="A0AAV4R2B5"/>
<feature type="compositionally biased region" description="Polar residues" evidence="1">
    <location>
        <begin position="273"/>
        <end position="299"/>
    </location>
</feature>
<evidence type="ECO:0000256" key="1">
    <source>
        <dbReference type="SAM" id="MobiDB-lite"/>
    </source>
</evidence>
<protein>
    <submittedName>
        <fullName evidence="2">Uncharacterized protein</fullName>
    </submittedName>
</protein>
<evidence type="ECO:0000313" key="2">
    <source>
        <dbReference type="EMBL" id="GIY14208.1"/>
    </source>
</evidence>
<feature type="compositionally biased region" description="Polar residues" evidence="1">
    <location>
        <begin position="76"/>
        <end position="85"/>
    </location>
</feature>
<dbReference type="EMBL" id="BPLR01007051">
    <property type="protein sequence ID" value="GIY14208.1"/>
    <property type="molecule type" value="Genomic_DNA"/>
</dbReference>
<gene>
    <name evidence="2" type="primary">R1A1-elementORF2_569</name>
    <name evidence="2" type="ORF">CEXT_733011</name>
</gene>
<name>A0AAV4R2B5_CAEEX</name>
<reference evidence="2 3" key="1">
    <citation type="submission" date="2021-06" db="EMBL/GenBank/DDBJ databases">
        <title>Caerostris extrusa draft genome.</title>
        <authorList>
            <person name="Kono N."/>
            <person name="Arakawa K."/>
        </authorList>
    </citation>
    <scope>NUCLEOTIDE SEQUENCE [LARGE SCALE GENOMIC DNA]</scope>
</reference>
<comment type="caution">
    <text evidence="2">The sequence shown here is derived from an EMBL/GenBank/DDBJ whole genome shotgun (WGS) entry which is preliminary data.</text>
</comment>